<feature type="transmembrane region" description="Helical" evidence="7">
    <location>
        <begin position="15"/>
        <end position="37"/>
    </location>
</feature>
<comment type="caution">
    <text evidence="8">The sequence shown here is derived from an EMBL/GenBank/DDBJ whole genome shotgun (WGS) entry which is preliminary data.</text>
</comment>
<dbReference type="CDD" id="cd06550">
    <property type="entry name" value="TM_ABC_iron-siderophores_like"/>
    <property type="match status" value="1"/>
</dbReference>
<evidence type="ECO:0000313" key="8">
    <source>
        <dbReference type="EMBL" id="NMW93688.1"/>
    </source>
</evidence>
<dbReference type="NCBIfam" id="TIGR03770">
    <property type="entry name" value="anch_rpt_perm"/>
    <property type="match status" value="1"/>
</dbReference>
<dbReference type="Proteomes" id="UP000582487">
    <property type="component" value="Unassembled WGS sequence"/>
</dbReference>
<reference evidence="8 11" key="2">
    <citation type="submission" date="2020-04" db="EMBL/GenBank/DDBJ databases">
        <title>Antimicrobial susceptibility and clonality of vaginal-derived multi-drug resistant Mobiluncus isolates in China.</title>
        <authorList>
            <person name="Zhang X."/>
        </authorList>
    </citation>
    <scope>NUCLEOTIDE SEQUENCE [LARGE SCALE GENOMIC DNA]</scope>
    <source>
        <strain evidence="8 11">7</strain>
    </source>
</reference>
<comment type="subcellular location">
    <subcellularLocation>
        <location evidence="6">Cell membrane</location>
        <topology evidence="6">Multi-pass membrane protein</topology>
    </subcellularLocation>
    <subcellularLocation>
        <location evidence="1">Membrane</location>
        <topology evidence="1">Multi-pass membrane protein</topology>
    </subcellularLocation>
</comment>
<protein>
    <submittedName>
        <fullName evidence="8">Anchored repeat-type ABC transporter permease subunit</fullName>
    </submittedName>
    <submittedName>
        <fullName evidence="9">Manganese transport system membrane protein mntB</fullName>
    </submittedName>
</protein>
<comment type="similarity">
    <text evidence="2 6">Belongs to the ABC-3 integral membrane protein family.</text>
</comment>
<feature type="transmembrane region" description="Helical" evidence="7">
    <location>
        <begin position="141"/>
        <end position="159"/>
    </location>
</feature>
<dbReference type="InterPro" id="IPR022392">
    <property type="entry name" value="Anch_rpt-typ_ABC_trnsprt_perm"/>
</dbReference>
<name>A0A2X1TJW9_9ACTO</name>
<keyword evidence="4 7" id="KW-1133">Transmembrane helix</keyword>
<accession>A0A2X1TJW9</accession>
<feature type="transmembrane region" description="Helical" evidence="7">
    <location>
        <begin position="171"/>
        <end position="194"/>
    </location>
</feature>
<feature type="transmembrane region" description="Helical" evidence="7">
    <location>
        <begin position="253"/>
        <end position="271"/>
    </location>
</feature>
<feature type="transmembrane region" description="Helical" evidence="7">
    <location>
        <begin position="200"/>
        <end position="220"/>
    </location>
</feature>
<evidence type="ECO:0000256" key="5">
    <source>
        <dbReference type="ARBA" id="ARBA00023136"/>
    </source>
</evidence>
<dbReference type="EMBL" id="JABCUV010000009">
    <property type="protein sequence ID" value="NMW93688.1"/>
    <property type="molecule type" value="Genomic_DNA"/>
</dbReference>
<dbReference type="Gene3D" id="1.10.3470.10">
    <property type="entry name" value="ABC transporter involved in vitamin B12 uptake, BtuC"/>
    <property type="match status" value="1"/>
</dbReference>
<dbReference type="Pfam" id="PF00950">
    <property type="entry name" value="ABC-3"/>
    <property type="match status" value="1"/>
</dbReference>
<dbReference type="AlphaFoldDB" id="A0A2X1TJW9"/>
<keyword evidence="5 7" id="KW-0472">Membrane</keyword>
<dbReference type="GO" id="GO:0055085">
    <property type="term" value="P:transmembrane transport"/>
    <property type="evidence" value="ECO:0007669"/>
    <property type="project" value="InterPro"/>
</dbReference>
<keyword evidence="6" id="KW-0813">Transport</keyword>
<dbReference type="PANTHER" id="PTHR30477">
    <property type="entry name" value="ABC-TRANSPORTER METAL-BINDING PROTEIN"/>
    <property type="match status" value="1"/>
</dbReference>
<dbReference type="GO" id="GO:0010043">
    <property type="term" value="P:response to zinc ion"/>
    <property type="evidence" value="ECO:0007669"/>
    <property type="project" value="TreeGrafter"/>
</dbReference>
<dbReference type="OrthoDB" id="1016457at2"/>
<dbReference type="InterPro" id="IPR037294">
    <property type="entry name" value="ABC_BtuC-like"/>
</dbReference>
<keyword evidence="3 6" id="KW-0812">Transmembrane</keyword>
<feature type="transmembrane region" description="Helical" evidence="7">
    <location>
        <begin position="100"/>
        <end position="121"/>
    </location>
</feature>
<proteinExistence type="inferred from homology"/>
<evidence type="ECO:0000313" key="10">
    <source>
        <dbReference type="Proteomes" id="UP000255284"/>
    </source>
</evidence>
<evidence type="ECO:0000256" key="6">
    <source>
        <dbReference type="RuleBase" id="RU003943"/>
    </source>
</evidence>
<dbReference type="Proteomes" id="UP000255284">
    <property type="component" value="Unassembled WGS sequence"/>
</dbReference>
<reference evidence="9 10" key="1">
    <citation type="submission" date="2018-06" db="EMBL/GenBank/DDBJ databases">
        <authorList>
            <consortium name="Pathogen Informatics"/>
            <person name="Doyle S."/>
        </authorList>
    </citation>
    <scope>NUCLEOTIDE SEQUENCE [LARGE SCALE GENOMIC DNA]</scope>
    <source>
        <strain evidence="9 10">NCTC11819</strain>
    </source>
</reference>
<feature type="transmembrane region" description="Helical" evidence="7">
    <location>
        <begin position="70"/>
        <end position="88"/>
    </location>
</feature>
<organism evidence="8 11">
    <name type="scientific">Mobiluncus mulieris</name>
    <dbReference type="NCBI Taxonomy" id="2052"/>
    <lineage>
        <taxon>Bacteria</taxon>
        <taxon>Bacillati</taxon>
        <taxon>Actinomycetota</taxon>
        <taxon>Actinomycetes</taxon>
        <taxon>Actinomycetales</taxon>
        <taxon>Actinomycetaceae</taxon>
        <taxon>Mobiluncus</taxon>
    </lineage>
</organism>
<feature type="transmembrane region" description="Helical" evidence="7">
    <location>
        <begin position="227"/>
        <end position="247"/>
    </location>
</feature>
<dbReference type="EMBL" id="UGGQ01000006">
    <property type="protein sequence ID" value="STO15724.1"/>
    <property type="molecule type" value="Genomic_DNA"/>
</dbReference>
<evidence type="ECO:0000256" key="1">
    <source>
        <dbReference type="ARBA" id="ARBA00004141"/>
    </source>
</evidence>
<dbReference type="InterPro" id="IPR001626">
    <property type="entry name" value="ABC_TroCD"/>
</dbReference>
<evidence type="ECO:0000256" key="7">
    <source>
        <dbReference type="SAM" id="Phobius"/>
    </source>
</evidence>
<dbReference type="SUPFAM" id="SSF81345">
    <property type="entry name" value="ABC transporter involved in vitamin B12 uptake, BtuC"/>
    <property type="match status" value="1"/>
</dbReference>
<dbReference type="RefSeq" id="WP_004012872.1">
    <property type="nucleotide sequence ID" value="NZ_CAMPNB010000006.1"/>
</dbReference>
<evidence type="ECO:0000313" key="11">
    <source>
        <dbReference type="Proteomes" id="UP000582487"/>
    </source>
</evidence>
<dbReference type="PANTHER" id="PTHR30477:SF13">
    <property type="entry name" value="IRON TRANSPORT SYSTEM MEMBRANE PROTEIN HI_0360-RELATED"/>
    <property type="match status" value="1"/>
</dbReference>
<sequence>MISFLDFLGDLANPALAFLPKALFVGVFSAVICALVGTHVVLRGMAFIGDAVSHAVFPGIAVAFVLQGSLLAGGAVAGLVIAVAIALFSQNRHVKEDSIIGILFAGSFALGLIIVSRVAGYSGSLQSFLFGSITGIPNRDIVWVAIVGVAIMGVLWFFHKELVAVSLDRESAAAVGLPLVALDVVLYLTVAGAVVVSVQIIGNVLVLALLVGPAATARLLTNKLPVMMFLATLIGANAAFWGLYLAWALDLPVGATIVLVCTVLFVGAWLFSWRGRLPSRRVSRSQLQD</sequence>
<dbReference type="GeneID" id="61167472"/>
<dbReference type="GO" id="GO:0043190">
    <property type="term" value="C:ATP-binding cassette (ABC) transporter complex"/>
    <property type="evidence" value="ECO:0007669"/>
    <property type="project" value="InterPro"/>
</dbReference>
<evidence type="ECO:0000256" key="3">
    <source>
        <dbReference type="ARBA" id="ARBA00022692"/>
    </source>
</evidence>
<evidence type="ECO:0000256" key="4">
    <source>
        <dbReference type="ARBA" id="ARBA00022989"/>
    </source>
</evidence>
<evidence type="ECO:0000313" key="9">
    <source>
        <dbReference type="EMBL" id="STO15724.1"/>
    </source>
</evidence>
<evidence type="ECO:0000256" key="2">
    <source>
        <dbReference type="ARBA" id="ARBA00008034"/>
    </source>
</evidence>
<feature type="transmembrane region" description="Helical" evidence="7">
    <location>
        <begin position="44"/>
        <end position="64"/>
    </location>
</feature>
<gene>
    <name evidence="9" type="primary">mntB_1</name>
    <name evidence="8" type="ORF">HHJ74_08290</name>
    <name evidence="9" type="ORF">NCTC11819_00266</name>
</gene>